<feature type="region of interest" description="Disordered" evidence="6">
    <location>
        <begin position="17"/>
        <end position="39"/>
    </location>
</feature>
<evidence type="ECO:0000313" key="10">
    <source>
        <dbReference type="Proteomes" id="UP000305282"/>
    </source>
</evidence>
<dbReference type="PROSITE" id="PS51900">
    <property type="entry name" value="CB"/>
    <property type="match status" value="1"/>
</dbReference>
<dbReference type="OrthoDB" id="4326943at2"/>
<keyword evidence="2" id="KW-0229">DNA integration</keyword>
<dbReference type="EMBL" id="SSXH01000052">
    <property type="protein sequence ID" value="THJ75696.1"/>
    <property type="molecule type" value="Genomic_DNA"/>
</dbReference>
<evidence type="ECO:0000259" key="7">
    <source>
        <dbReference type="PROSITE" id="PS51898"/>
    </source>
</evidence>
<keyword evidence="10" id="KW-1185">Reference proteome</keyword>
<dbReference type="Pfam" id="PF00589">
    <property type="entry name" value="Phage_integrase"/>
    <property type="match status" value="1"/>
</dbReference>
<proteinExistence type="inferred from homology"/>
<evidence type="ECO:0000256" key="3">
    <source>
        <dbReference type="ARBA" id="ARBA00023125"/>
    </source>
</evidence>
<dbReference type="Pfam" id="PF14659">
    <property type="entry name" value="Phage_int_SAM_3"/>
    <property type="match status" value="1"/>
</dbReference>
<keyword evidence="3 5" id="KW-0238">DNA-binding</keyword>
<feature type="compositionally biased region" description="Low complexity" evidence="6">
    <location>
        <begin position="398"/>
        <end position="407"/>
    </location>
</feature>
<feature type="compositionally biased region" description="Basic and acidic residues" evidence="6">
    <location>
        <begin position="387"/>
        <end position="397"/>
    </location>
</feature>
<dbReference type="PANTHER" id="PTHR30349:SF41">
    <property type="entry name" value="INTEGRASE_RECOMBINASE PROTEIN MJ0367-RELATED"/>
    <property type="match status" value="1"/>
</dbReference>
<evidence type="ECO:0000313" key="9">
    <source>
        <dbReference type="EMBL" id="THJ75696.1"/>
    </source>
</evidence>
<evidence type="ECO:0000256" key="4">
    <source>
        <dbReference type="ARBA" id="ARBA00023172"/>
    </source>
</evidence>
<feature type="domain" description="Tyr recombinase" evidence="7">
    <location>
        <begin position="177"/>
        <end position="371"/>
    </location>
</feature>
<protein>
    <submittedName>
        <fullName evidence="9">Site-specific integrase</fullName>
    </submittedName>
</protein>
<dbReference type="InterPro" id="IPR010998">
    <property type="entry name" value="Integrase_recombinase_N"/>
</dbReference>
<reference evidence="9 10" key="1">
    <citation type="submission" date="2019-04" db="EMBL/GenBank/DDBJ databases">
        <title>Draft genome sequences for three unisolated Alnus-infective Frankia Sp+ strains, AgTrS, AiOr and AvVan, the first sequenced Frankia strains able to sporulate in-planta.</title>
        <authorList>
            <person name="Bethencourt L."/>
            <person name="Vautrin F."/>
            <person name="Taib N."/>
            <person name="Dubost A."/>
            <person name="Castro-Garcia L."/>
            <person name="Imbaud O."/>
            <person name="Abrouk D."/>
            <person name="Fournier P."/>
            <person name="Briolay J."/>
            <person name="Nguyen A."/>
            <person name="Normand P."/>
            <person name="Fernandez M.P."/>
            <person name="Brochier-Armanet C."/>
            <person name="Herrera-Belaroussi A."/>
        </authorList>
    </citation>
    <scope>NUCLEOTIDE SEQUENCE [LARGE SCALE GENOMIC DNA]</scope>
    <source>
        <strain evidence="9 10">AvVan</strain>
    </source>
</reference>
<dbReference type="SUPFAM" id="SSF56349">
    <property type="entry name" value="DNA breaking-rejoining enzymes"/>
    <property type="match status" value="1"/>
</dbReference>
<dbReference type="InterPro" id="IPR011010">
    <property type="entry name" value="DNA_brk_join_enz"/>
</dbReference>
<dbReference type="Gene3D" id="1.10.150.130">
    <property type="match status" value="1"/>
</dbReference>
<dbReference type="GO" id="GO:0006310">
    <property type="term" value="P:DNA recombination"/>
    <property type="evidence" value="ECO:0007669"/>
    <property type="project" value="UniProtKB-KW"/>
</dbReference>
<comment type="caution">
    <text evidence="9">The sequence shown here is derived from an EMBL/GenBank/DDBJ whole genome shotgun (WGS) entry which is preliminary data.</text>
</comment>
<evidence type="ECO:0000259" key="8">
    <source>
        <dbReference type="PROSITE" id="PS51900"/>
    </source>
</evidence>
<organism evidence="9 10">
    <name type="scientific">Candidatus Frankia alpina</name>
    <dbReference type="NCBI Taxonomy" id="2699483"/>
    <lineage>
        <taxon>Bacteria</taxon>
        <taxon>Bacillati</taxon>
        <taxon>Actinomycetota</taxon>
        <taxon>Actinomycetes</taxon>
        <taxon>Frankiales</taxon>
        <taxon>Frankiaceae</taxon>
        <taxon>Frankia</taxon>
    </lineage>
</organism>
<dbReference type="InterPro" id="IPR004107">
    <property type="entry name" value="Integrase_SAM-like_N"/>
</dbReference>
<evidence type="ECO:0000256" key="2">
    <source>
        <dbReference type="ARBA" id="ARBA00022908"/>
    </source>
</evidence>
<dbReference type="InterPro" id="IPR002104">
    <property type="entry name" value="Integrase_catalytic"/>
</dbReference>
<dbReference type="GO" id="GO:0003677">
    <property type="term" value="F:DNA binding"/>
    <property type="evidence" value="ECO:0007669"/>
    <property type="project" value="UniProtKB-UniRule"/>
</dbReference>
<comment type="similarity">
    <text evidence="1">Belongs to the 'phage' integrase family.</text>
</comment>
<keyword evidence="4" id="KW-0233">DNA recombination</keyword>
<feature type="domain" description="Core-binding (CB)" evidence="8">
    <location>
        <begin position="63"/>
        <end position="156"/>
    </location>
</feature>
<dbReference type="GO" id="GO:0015074">
    <property type="term" value="P:DNA integration"/>
    <property type="evidence" value="ECO:0007669"/>
    <property type="project" value="UniProtKB-KW"/>
</dbReference>
<gene>
    <name evidence="9" type="ORF">E7Y31_03980</name>
</gene>
<evidence type="ECO:0000256" key="6">
    <source>
        <dbReference type="SAM" id="MobiDB-lite"/>
    </source>
</evidence>
<dbReference type="RefSeq" id="WP_136446972.1">
    <property type="nucleotide sequence ID" value="NZ_SSXH01000052.1"/>
</dbReference>
<dbReference type="AlphaFoldDB" id="A0A4S5ETC6"/>
<dbReference type="InterPro" id="IPR050090">
    <property type="entry name" value="Tyrosine_recombinase_XerCD"/>
</dbReference>
<dbReference type="InterPro" id="IPR028259">
    <property type="entry name" value="AP2-like_int_N"/>
</dbReference>
<dbReference type="Proteomes" id="UP000305282">
    <property type="component" value="Unassembled WGS sequence"/>
</dbReference>
<dbReference type="CDD" id="cd01189">
    <property type="entry name" value="INT_ICEBs1_C_like"/>
    <property type="match status" value="1"/>
</dbReference>
<sequence>MKGSVYRKDGKWAYRHDLAPDPLTGKRRQSAKGGYATRKEADKALRDSITAAEKGRHVRASRRTVGAFLDEWHAARKASVRPTTWAKYGHLIRTSVNPIIGDTPLQELTPVRLNLLYAHLLDKGRVRPRGNQTAGLAPSTVATVHRMLRGALADAVTWDYVSRNAAEDARPPRVGRRRPTVWTPEQLRAFLAHIRGDRLYALYLLVVTTGMRRGEVTGLRREDVDLDSATVVPAVPRVVVEGRAVESETKTESGQRPRALDPVTLAALRAHITTWEANRTDFGHTNELLFCWPDGTQIHPDSVTDWFQRHARAAGLPVIRLHDGRHSYATAALKAGVHPKIVSERLGHADVAFTLKTYSHVIAGMDAAAASIVADVIFGPAETPDEDPVHESVHEPEGSPLSGEGEG</sequence>
<feature type="region of interest" description="Disordered" evidence="6">
    <location>
        <begin position="381"/>
        <end position="407"/>
    </location>
</feature>
<name>A0A4S5ETC6_9ACTN</name>
<evidence type="ECO:0000256" key="1">
    <source>
        <dbReference type="ARBA" id="ARBA00008857"/>
    </source>
</evidence>
<dbReference type="PANTHER" id="PTHR30349">
    <property type="entry name" value="PHAGE INTEGRASE-RELATED"/>
    <property type="match status" value="1"/>
</dbReference>
<dbReference type="InterPro" id="IPR013762">
    <property type="entry name" value="Integrase-like_cat_sf"/>
</dbReference>
<dbReference type="Pfam" id="PF14657">
    <property type="entry name" value="Arm-DNA-bind_4"/>
    <property type="match status" value="1"/>
</dbReference>
<accession>A0A4S5ETC6</accession>
<evidence type="ECO:0000256" key="5">
    <source>
        <dbReference type="PROSITE-ProRule" id="PRU01248"/>
    </source>
</evidence>
<dbReference type="InterPro" id="IPR044068">
    <property type="entry name" value="CB"/>
</dbReference>
<dbReference type="PROSITE" id="PS51898">
    <property type="entry name" value="TYR_RECOMBINASE"/>
    <property type="match status" value="1"/>
</dbReference>
<dbReference type="Gene3D" id="1.10.443.10">
    <property type="entry name" value="Intergrase catalytic core"/>
    <property type="match status" value="1"/>
</dbReference>